<dbReference type="InterPro" id="IPR029262">
    <property type="entry name" value="RPOL_N"/>
</dbReference>
<comment type="similarity">
    <text evidence="3 11">Belongs to the phage and mitochondrial RNA polymerase family.</text>
</comment>
<dbReference type="Gene3D" id="1.10.287.280">
    <property type="match status" value="1"/>
</dbReference>
<keyword evidence="5 11" id="KW-0808">Transferase</keyword>
<evidence type="ECO:0000313" key="15">
    <source>
        <dbReference type="Proteomes" id="UP000242814"/>
    </source>
</evidence>
<dbReference type="InterPro" id="IPR024075">
    <property type="entry name" value="DNA-dir_RNA_pol_helix_hairp_sf"/>
</dbReference>
<dbReference type="GO" id="GO:0001018">
    <property type="term" value="F:mitochondrial promoter sequence-specific DNA binding"/>
    <property type="evidence" value="ECO:0007669"/>
    <property type="project" value="TreeGrafter"/>
</dbReference>
<keyword evidence="9 11" id="KW-0804">Transcription</keyword>
<dbReference type="GO" id="GO:0034245">
    <property type="term" value="C:mitochondrial DNA-directed RNA polymerase complex"/>
    <property type="evidence" value="ECO:0007669"/>
    <property type="project" value="TreeGrafter"/>
</dbReference>
<feature type="region of interest" description="Disordered" evidence="12">
    <location>
        <begin position="1298"/>
        <end position="1320"/>
    </location>
</feature>
<dbReference type="EMBL" id="LZYO01000109">
    <property type="protein sequence ID" value="ODH33788.1"/>
    <property type="molecule type" value="Genomic_DNA"/>
</dbReference>
<dbReference type="Gene3D" id="1.10.1320.10">
    <property type="entry name" value="DNA-directed RNA polymerase, N-terminal domain"/>
    <property type="match status" value="1"/>
</dbReference>
<sequence length="1432" mass="161153">MLCRAAQRRQTLHGLGRSYEQLSSPWLSATSPRLRAQSSRIRTVCRPPVITTFEAPNSVSLRATRSLATATSDVNGPFENLPYGHAEIHSPPHLSPVSNSPWNERLPYPDPDDMDTSSLIIRKDFLFSQPPSVRRSKGIGGELSEMLANIDVSLSAAMFKRSEILIHRVAKIIGYGTPEVLDLHNKYLRSMISHMIVHRRYGMVWWAQKWFEVDMKYAYAEPDAATYALMIKMALRMLFENKQKRTVRRYWNLAKDAEIEEEVLGLPILSEADLGLLSEICSETADGDPTVSYESDIEPDEDFSKVSPKLHSPDDLPFVRSANQKGLGLSSLRETLSIFDPQQSIPRPSDLPGSPEEQDLAYAEMRQRRLESDCVESAIARWHKESENLRKVGVNPIPSKPMGALLYDWHTQLMSKIKEELERIEESEQKTRMLPEDAKRVEISPYLRAIKMDKLAALTILSTFNALNKNGVDKGVKLTILVMYLGKSIHDEFMAMQFRELENKSSSNGRTSKFIDKLAHKGTRKAQVQWKRLIAKFEHSQRPVEWSPIVQAKIGACLALMLLSSATVPVFSKDPKTNKTKRSDQMAFRRVYQLERGFRVGYVHAHDRIVEKLRREPLGDLLAKHLPMVCPPRPWTSARDGGFLKTPSPVLRVKEGDVSQLSYVETAAARGDLDTVFAGLTVLGKTGWKINRGVLEVMLEAWNSGEEIANLAPETPDIPEPERPNTEDRDALTDYYRAKVHAANTRSSYHSQRCFQNFQLEIARAYRNETFYLPHNLDFRGRAYPMPPYFNQMGADHCRGLLLFNKGRELGTSGLRWLKIHLANVFGFDKASFQEREQFSMDHLEDIRDSAINGLKGKKWWLDAADPFQCLAACIELTNAMQLEDPTKFVSHLPVHQDGSCNGLQHYAALGGDIIGAQQVNLEPSDRPSDIYTGVAEHVKASIQKDAADGNETAKLLENKITRKIVKQTVMTNVYGVTFLGAIRQVRKQLLDHYPELFHSGVVGQCATYIARKIFAALGSMFTGAHNIQFWLGDCANRISQSLSPEQIEILSDEKGLEAVGNSRSSKKLAKIIKSPKAHFKSTVVWTTPLKLPVAQPYREAACVRVFSDLQQLSIRNPQASDVINKRKQLQAFPPNFVHSLDATHMFLSAVKCDELGLSFSAVHDSFWTHAADVDTMNRVLRDAFIRMHSEDIVQRLASEFKTRYANHMYLAQIQSSTKVAKEISKWRRANRAKRGKGAQLGELVNEYKRIKLLCSEDPELQAEGREMVTAGSIFAKYEDAESSLVALQSLGVAGIGQVPTNESGKSERGQLATSEDPLDEVEEPDLDDLFDVDAVQVPSKPSELSTEESEKPEEPCETQEPQNLEAKKTRSYKPPPTWVWLPLTFRPVPAKVSIRFGSLKTPFLNIRSLLTLSGSCLLTGLFSSLHRVSSM</sequence>
<evidence type="ECO:0000256" key="10">
    <source>
        <dbReference type="ARBA" id="ARBA00048552"/>
    </source>
</evidence>
<evidence type="ECO:0000256" key="3">
    <source>
        <dbReference type="ARBA" id="ARBA00009493"/>
    </source>
</evidence>
<dbReference type="Pfam" id="PF14700">
    <property type="entry name" value="RPOL_N"/>
    <property type="match status" value="1"/>
</dbReference>
<evidence type="ECO:0000256" key="6">
    <source>
        <dbReference type="ARBA" id="ARBA00022695"/>
    </source>
</evidence>
<dbReference type="InterPro" id="IPR037159">
    <property type="entry name" value="RNA_POL_N_sf"/>
</dbReference>
<evidence type="ECO:0000256" key="12">
    <source>
        <dbReference type="SAM" id="MobiDB-lite"/>
    </source>
</evidence>
<proteinExistence type="inferred from homology"/>
<dbReference type="GO" id="GO:0003899">
    <property type="term" value="F:DNA-directed RNA polymerase activity"/>
    <property type="evidence" value="ECO:0007669"/>
    <property type="project" value="UniProtKB-EC"/>
</dbReference>
<keyword evidence="6 11" id="KW-0548">Nucleotidyltransferase</keyword>
<comment type="catalytic activity">
    <reaction evidence="10 11">
        <text>RNA(n) + a ribonucleoside 5'-triphosphate = RNA(n+1) + diphosphate</text>
        <dbReference type="Rhea" id="RHEA:21248"/>
        <dbReference type="Rhea" id="RHEA-COMP:14527"/>
        <dbReference type="Rhea" id="RHEA-COMP:17342"/>
        <dbReference type="ChEBI" id="CHEBI:33019"/>
        <dbReference type="ChEBI" id="CHEBI:61557"/>
        <dbReference type="ChEBI" id="CHEBI:140395"/>
        <dbReference type="EC" id="2.7.7.6"/>
    </reaction>
</comment>
<accession>A0A1D2JGE1</accession>
<dbReference type="GO" id="GO:0006390">
    <property type="term" value="P:mitochondrial transcription"/>
    <property type="evidence" value="ECO:0007669"/>
    <property type="project" value="TreeGrafter"/>
</dbReference>
<dbReference type="VEuPathDB" id="FungiDB:PABG_00924"/>
<evidence type="ECO:0000313" key="14">
    <source>
        <dbReference type="EMBL" id="ODH33788.1"/>
    </source>
</evidence>
<keyword evidence="7" id="KW-0809">Transit peptide</keyword>
<protein>
    <recommendedName>
        <fullName evidence="11">DNA-directed RNA polymerase</fullName>
        <ecNumber evidence="11">2.7.7.6</ecNumber>
    </recommendedName>
</protein>
<evidence type="ECO:0000256" key="4">
    <source>
        <dbReference type="ARBA" id="ARBA00022478"/>
    </source>
</evidence>
<reference evidence="14 15" key="1">
    <citation type="submission" date="2016-06" db="EMBL/GenBank/DDBJ databases">
        <authorList>
            <person name="Kjaerup R.B."/>
            <person name="Dalgaard T.S."/>
            <person name="Juul-Madsen H.R."/>
        </authorList>
    </citation>
    <scope>NUCLEOTIDE SEQUENCE [LARGE SCALE GENOMIC DNA]</scope>
    <source>
        <strain evidence="14 15">Pb300</strain>
    </source>
</reference>
<dbReference type="Gene3D" id="1.10.150.20">
    <property type="entry name" value="5' to 3' exonuclease, C-terminal subdomain"/>
    <property type="match status" value="1"/>
</dbReference>
<dbReference type="EC" id="2.7.7.6" evidence="11"/>
<dbReference type="InterPro" id="IPR046950">
    <property type="entry name" value="DNA-dir_Rpol_C_phage-type"/>
</dbReference>
<name>A0A1D2JGE1_PARBR</name>
<dbReference type="SMART" id="SM01311">
    <property type="entry name" value="RPOL_N"/>
    <property type="match status" value="1"/>
</dbReference>
<comment type="caution">
    <text evidence="14">The sequence shown here is derived from an EMBL/GenBank/DDBJ whole genome shotgun (WGS) entry which is preliminary data.</text>
</comment>
<feature type="region of interest" description="Disordered" evidence="12">
    <location>
        <begin position="1339"/>
        <end position="1373"/>
    </location>
</feature>
<dbReference type="PROSITE" id="PS00489">
    <property type="entry name" value="RNA_POL_PHAGE_2"/>
    <property type="match status" value="1"/>
</dbReference>
<evidence type="ECO:0000256" key="1">
    <source>
        <dbReference type="ARBA" id="ARBA00004026"/>
    </source>
</evidence>
<evidence type="ECO:0000256" key="8">
    <source>
        <dbReference type="ARBA" id="ARBA00023128"/>
    </source>
</evidence>
<dbReference type="FunFam" id="1.10.150.20:FF:000041">
    <property type="entry name" value="DNA-directed RNA polymerase"/>
    <property type="match status" value="1"/>
</dbReference>
<dbReference type="Gene3D" id="1.10.287.260">
    <property type="match status" value="1"/>
</dbReference>
<evidence type="ECO:0000256" key="5">
    <source>
        <dbReference type="ARBA" id="ARBA00022679"/>
    </source>
</evidence>
<dbReference type="FunFam" id="1.10.287.280:FF:000001">
    <property type="entry name" value="DNA-directed RNA polymerase"/>
    <property type="match status" value="1"/>
</dbReference>
<dbReference type="InterPro" id="IPR043502">
    <property type="entry name" value="DNA/RNA_pol_sf"/>
</dbReference>
<feature type="region of interest" description="Disordered" evidence="12">
    <location>
        <begin position="286"/>
        <end position="310"/>
    </location>
</feature>
<dbReference type="PROSITE" id="PS00900">
    <property type="entry name" value="RNA_POL_PHAGE_1"/>
    <property type="match status" value="1"/>
</dbReference>
<dbReference type="Pfam" id="PF00940">
    <property type="entry name" value="RNA_pol"/>
    <property type="match status" value="1"/>
</dbReference>
<evidence type="ECO:0000256" key="9">
    <source>
        <dbReference type="ARBA" id="ARBA00023163"/>
    </source>
</evidence>
<comment type="subcellular location">
    <subcellularLocation>
        <location evidence="2">Mitochondrion</location>
    </subcellularLocation>
</comment>
<comment type="function">
    <text evidence="1 11">DNA-dependent RNA polymerase catalyzes the transcription of DNA into RNA using the four ribonucleoside triphosphates as substrates.</text>
</comment>
<evidence type="ECO:0000256" key="7">
    <source>
        <dbReference type="ARBA" id="ARBA00022946"/>
    </source>
</evidence>
<gene>
    <name evidence="14" type="ORF">ACO22_03270</name>
</gene>
<keyword evidence="4 11" id="KW-0240">DNA-directed RNA polymerase</keyword>
<feature type="domain" description="DNA-directed RNA polymerase N-terminal" evidence="13">
    <location>
        <begin position="365"/>
        <end position="685"/>
    </location>
</feature>
<evidence type="ECO:0000259" key="13">
    <source>
        <dbReference type="SMART" id="SM01311"/>
    </source>
</evidence>
<evidence type="ECO:0000256" key="2">
    <source>
        <dbReference type="ARBA" id="ARBA00004173"/>
    </source>
</evidence>
<dbReference type="PANTHER" id="PTHR10102">
    <property type="entry name" value="DNA-DIRECTED RNA POLYMERASE, MITOCHONDRIAL"/>
    <property type="match status" value="1"/>
</dbReference>
<dbReference type="InterPro" id="IPR002092">
    <property type="entry name" value="DNA-dir_Rpol_phage-type"/>
</dbReference>
<organism evidence="14 15">
    <name type="scientific">Paracoccidioides brasiliensis</name>
    <dbReference type="NCBI Taxonomy" id="121759"/>
    <lineage>
        <taxon>Eukaryota</taxon>
        <taxon>Fungi</taxon>
        <taxon>Dikarya</taxon>
        <taxon>Ascomycota</taxon>
        <taxon>Pezizomycotina</taxon>
        <taxon>Eurotiomycetes</taxon>
        <taxon>Eurotiomycetidae</taxon>
        <taxon>Onygenales</taxon>
        <taxon>Ajellomycetaceae</taxon>
        <taxon>Paracoccidioides</taxon>
    </lineage>
</organism>
<dbReference type="SUPFAM" id="SSF56672">
    <property type="entry name" value="DNA/RNA polymerases"/>
    <property type="match status" value="1"/>
</dbReference>
<dbReference type="Proteomes" id="UP000242814">
    <property type="component" value="Unassembled WGS sequence"/>
</dbReference>
<evidence type="ECO:0000256" key="11">
    <source>
        <dbReference type="RuleBase" id="RU003805"/>
    </source>
</evidence>
<dbReference type="PANTHER" id="PTHR10102:SF0">
    <property type="entry name" value="DNA-DIRECTED RNA POLYMERASE, MITOCHONDRIAL"/>
    <property type="match status" value="1"/>
</dbReference>
<keyword evidence="8" id="KW-0496">Mitochondrion</keyword>
<dbReference type="VEuPathDB" id="FungiDB:PADG_03397"/>